<accession>A0ACB8SNE1</accession>
<evidence type="ECO:0000313" key="1">
    <source>
        <dbReference type="EMBL" id="KAI0057286.1"/>
    </source>
</evidence>
<dbReference type="EMBL" id="MU277249">
    <property type="protein sequence ID" value="KAI0057286.1"/>
    <property type="molecule type" value="Genomic_DNA"/>
</dbReference>
<protein>
    <submittedName>
        <fullName evidence="1">Uncharacterized protein</fullName>
    </submittedName>
</protein>
<comment type="caution">
    <text evidence="1">The sequence shown here is derived from an EMBL/GenBank/DDBJ whole genome shotgun (WGS) entry which is preliminary data.</text>
</comment>
<reference evidence="1" key="1">
    <citation type="submission" date="2021-03" db="EMBL/GenBank/DDBJ databases">
        <authorList>
            <consortium name="DOE Joint Genome Institute"/>
            <person name="Ahrendt S."/>
            <person name="Looney B.P."/>
            <person name="Miyauchi S."/>
            <person name="Morin E."/>
            <person name="Drula E."/>
            <person name="Courty P.E."/>
            <person name="Chicoki N."/>
            <person name="Fauchery L."/>
            <person name="Kohler A."/>
            <person name="Kuo A."/>
            <person name="Labutti K."/>
            <person name="Pangilinan J."/>
            <person name="Lipzen A."/>
            <person name="Riley R."/>
            <person name="Andreopoulos W."/>
            <person name="He G."/>
            <person name="Johnson J."/>
            <person name="Barry K.W."/>
            <person name="Grigoriev I.V."/>
            <person name="Nagy L."/>
            <person name="Hibbett D."/>
            <person name="Henrissat B."/>
            <person name="Matheny P.B."/>
            <person name="Labbe J."/>
            <person name="Martin F."/>
        </authorList>
    </citation>
    <scope>NUCLEOTIDE SEQUENCE</scope>
    <source>
        <strain evidence="1">HHB10654</strain>
    </source>
</reference>
<organism evidence="1 2">
    <name type="scientific">Artomyces pyxidatus</name>
    <dbReference type="NCBI Taxonomy" id="48021"/>
    <lineage>
        <taxon>Eukaryota</taxon>
        <taxon>Fungi</taxon>
        <taxon>Dikarya</taxon>
        <taxon>Basidiomycota</taxon>
        <taxon>Agaricomycotina</taxon>
        <taxon>Agaricomycetes</taxon>
        <taxon>Russulales</taxon>
        <taxon>Auriscalpiaceae</taxon>
        <taxon>Artomyces</taxon>
    </lineage>
</organism>
<gene>
    <name evidence="1" type="ORF">BV25DRAFT_1812562</name>
</gene>
<proteinExistence type="predicted"/>
<dbReference type="Proteomes" id="UP000814140">
    <property type="component" value="Unassembled WGS sequence"/>
</dbReference>
<sequence length="391" mass="44947">MSRRLFFTGNTGFRSLVLAFCLSSLTLYYVFFFDSSTALQAATFPPTPRVLLVSAFFPLSKSKHPMSDYEAWFRRFLQPITSDLYFFCPPDVAPLIRALRGDLPLTLNTSFTSPFDIPPLKGLDAQYVAMHEQDPEKAYHSPELYAVWNGKPYFLVEGVKNAESLGKTYDYAFWSDAGSMRDNNRYRDWPGGRRVGQVFAEGARLTGSEKEDLIFFPIWNGPPERFSGWKEDMGPIDETVSEGSFFGGALKAITRYHDLYYEYHDRYLAQGIFVGKDQTLINALFYLFPSHFFSVHLYDGKAPASEGVPKDASTPIGECGSTWWYYQWWVADAHERDTTAQLWLEEGQGREKSVQWREDARCRLTRTLGMEWLLRSVYGNDWTLPKASVQW</sequence>
<name>A0ACB8SNE1_9AGAM</name>
<keyword evidence="2" id="KW-1185">Reference proteome</keyword>
<evidence type="ECO:0000313" key="2">
    <source>
        <dbReference type="Proteomes" id="UP000814140"/>
    </source>
</evidence>
<reference evidence="1" key="2">
    <citation type="journal article" date="2022" name="New Phytol.">
        <title>Evolutionary transition to the ectomycorrhizal habit in the genomes of a hyperdiverse lineage of mushroom-forming fungi.</title>
        <authorList>
            <person name="Looney B."/>
            <person name="Miyauchi S."/>
            <person name="Morin E."/>
            <person name="Drula E."/>
            <person name="Courty P.E."/>
            <person name="Kohler A."/>
            <person name="Kuo A."/>
            <person name="LaButti K."/>
            <person name="Pangilinan J."/>
            <person name="Lipzen A."/>
            <person name="Riley R."/>
            <person name="Andreopoulos W."/>
            <person name="He G."/>
            <person name="Johnson J."/>
            <person name="Nolan M."/>
            <person name="Tritt A."/>
            <person name="Barry K.W."/>
            <person name="Grigoriev I.V."/>
            <person name="Nagy L.G."/>
            <person name="Hibbett D."/>
            <person name="Henrissat B."/>
            <person name="Matheny P.B."/>
            <person name="Labbe J."/>
            <person name="Martin F.M."/>
        </authorList>
    </citation>
    <scope>NUCLEOTIDE SEQUENCE</scope>
    <source>
        <strain evidence="1">HHB10654</strain>
    </source>
</reference>